<dbReference type="InterPro" id="IPR054722">
    <property type="entry name" value="PolX-like_BBD"/>
</dbReference>
<feature type="region of interest" description="Disordered" evidence="2">
    <location>
        <begin position="433"/>
        <end position="458"/>
    </location>
</feature>
<accession>A0A2N9EWQ0</accession>
<evidence type="ECO:0000259" key="3">
    <source>
        <dbReference type="Pfam" id="PF07727"/>
    </source>
</evidence>
<dbReference type="Pfam" id="PF07727">
    <property type="entry name" value="RVT_2"/>
    <property type="match status" value="1"/>
</dbReference>
<keyword evidence="1" id="KW-0064">Aspartyl protease</keyword>
<evidence type="ECO:0000256" key="2">
    <source>
        <dbReference type="SAM" id="MobiDB-lite"/>
    </source>
</evidence>
<feature type="domain" description="Retrovirus-related Pol polyprotein from transposon TNT 1-94-like beta-barrel" evidence="4">
    <location>
        <begin position="481"/>
        <end position="561"/>
    </location>
</feature>
<dbReference type="GO" id="GO:0004190">
    <property type="term" value="F:aspartic-type endopeptidase activity"/>
    <property type="evidence" value="ECO:0007669"/>
    <property type="project" value="UniProtKB-KW"/>
</dbReference>
<dbReference type="Pfam" id="PF14223">
    <property type="entry name" value="Retrotran_gag_2"/>
    <property type="match status" value="1"/>
</dbReference>
<gene>
    <name evidence="5" type="ORF">FSB_LOCUS7157</name>
</gene>
<reference evidence="5" key="1">
    <citation type="submission" date="2018-02" db="EMBL/GenBank/DDBJ databases">
        <authorList>
            <person name="Cohen D.B."/>
            <person name="Kent A.D."/>
        </authorList>
    </citation>
    <scope>NUCLEOTIDE SEQUENCE</scope>
</reference>
<dbReference type="Pfam" id="PF22936">
    <property type="entry name" value="Pol_BBD"/>
    <property type="match status" value="1"/>
</dbReference>
<dbReference type="PANTHER" id="PTHR47592:SF30">
    <property type="entry name" value="CCHC-TYPE DOMAIN-CONTAINING PROTEIN"/>
    <property type="match status" value="1"/>
</dbReference>
<protein>
    <submittedName>
        <fullName evidence="5">Uncharacterized protein</fullName>
    </submittedName>
</protein>
<dbReference type="AlphaFoldDB" id="A0A2N9EWQ0"/>
<dbReference type="InterPro" id="IPR013103">
    <property type="entry name" value="RVT_2"/>
</dbReference>
<dbReference type="CDD" id="cd09272">
    <property type="entry name" value="RNase_HI_RT_Ty1"/>
    <property type="match status" value="1"/>
</dbReference>
<proteinExistence type="predicted"/>
<keyword evidence="1" id="KW-0645">Protease</keyword>
<sequence length="982" mass="111164">MSSTHFSVEVGRLSLQGPSCWRELDTCRHIQARGEHMKTREKEGRHFVGAWKGVKRKGVTPPARGKKGLLFDSAWKSVTALMMKISPGINRSGDEGRHSAGAWKRVKRKGVTPPARGKEGLLSDGAWKSVKALMMKISSGTDRSGDVLHRSGVRFSSLKAKKEVLASYAILLFIPEKRRENGFLCLLVMARGLPGSVGSEDTWCINNPSPGSTAPDMSKLEPFDGNYYKRWSERMLFYLESIHVDFVLFNDRVPDDVLEPARSASIRTYEKANRTCRGHILHYLSNSLFDIYCGYNSAKEIWDALKKKYSMEDAGFKKYVVGRFLDYKMVDEKPIMDQVHEYQHIVLEILAEGMKIDEAFQAAALIEKLPPSWKDYRNYLKHKKRELSMEDLVVHIRIEESNRLRDQIEHVNHDFISKANLVKQKNQGKVRKVLNKGKGPNKRFRKGQDHHHPKPQANLTESEVIAAVVSEVNLVNNMTEWVVDTGATRHICSSKELFLNYEEATDGENVYLGDARTARVAGKGKVLLKLTSGKSLALHSVLHVPDIRRNLVSGSLLNKAGIKLVFDADKLVLTQFFEHIYPMKRLNLVNERLIVPSKRHLGMDTTQESPTQELRRSKRSRTETGFGPDFITAFLSEDDPKTYQEAMKSIDASFWKDAINSELESIMANHTWELVDLPRGCKPIGCKWVFKKKLKADGSIDKFKARLVAKGYTQKEGVDYFDTYSPVTKITTIRILIAIASSHNLLVHQMDVKIAFLNGDLDEEIYMNQPEGFIVPGQEQKVFSRLSRYTHNPSHEHWTALTRLLRYLKGTMDLGLHFAGYPIVLEGYCDANWVSDNDETNSTSGYVFTLGGGAVSWKSSKQTCKARSTMESEFVALEMAGTEAEWLRTLLADIPLWTKPATSISLHCDSQAAIGRAKNKLYNGKQRHMRLRHNIVRQLINNGVIALEFVRSEKNLADPLTKGLSRKLVHDTSRGMGLRPIM</sequence>
<dbReference type="EMBL" id="OIVN01000378">
    <property type="protein sequence ID" value="SPC79275.1"/>
    <property type="molecule type" value="Genomic_DNA"/>
</dbReference>
<feature type="compositionally biased region" description="Basic residues" evidence="2">
    <location>
        <begin position="433"/>
        <end position="454"/>
    </location>
</feature>
<dbReference type="PANTHER" id="PTHR47592">
    <property type="entry name" value="PBF68 PROTEIN"/>
    <property type="match status" value="1"/>
</dbReference>
<evidence type="ECO:0000313" key="5">
    <source>
        <dbReference type="EMBL" id="SPC79275.1"/>
    </source>
</evidence>
<feature type="domain" description="Reverse transcriptase Ty1/copia-type" evidence="3">
    <location>
        <begin position="669"/>
        <end position="784"/>
    </location>
</feature>
<name>A0A2N9EWQ0_FAGSY</name>
<dbReference type="SUPFAM" id="SSF56672">
    <property type="entry name" value="DNA/RNA polymerases"/>
    <property type="match status" value="1"/>
</dbReference>
<feature type="region of interest" description="Disordered" evidence="2">
    <location>
        <begin position="603"/>
        <end position="624"/>
    </location>
</feature>
<dbReference type="InterPro" id="IPR043502">
    <property type="entry name" value="DNA/RNA_pol_sf"/>
</dbReference>
<keyword evidence="1" id="KW-0378">Hydrolase</keyword>
<evidence type="ECO:0000259" key="4">
    <source>
        <dbReference type="Pfam" id="PF22936"/>
    </source>
</evidence>
<organism evidence="5">
    <name type="scientific">Fagus sylvatica</name>
    <name type="common">Beechnut</name>
    <dbReference type="NCBI Taxonomy" id="28930"/>
    <lineage>
        <taxon>Eukaryota</taxon>
        <taxon>Viridiplantae</taxon>
        <taxon>Streptophyta</taxon>
        <taxon>Embryophyta</taxon>
        <taxon>Tracheophyta</taxon>
        <taxon>Spermatophyta</taxon>
        <taxon>Magnoliopsida</taxon>
        <taxon>eudicotyledons</taxon>
        <taxon>Gunneridae</taxon>
        <taxon>Pentapetalae</taxon>
        <taxon>rosids</taxon>
        <taxon>fabids</taxon>
        <taxon>Fagales</taxon>
        <taxon>Fagaceae</taxon>
        <taxon>Fagus</taxon>
    </lineage>
</organism>
<evidence type="ECO:0000256" key="1">
    <source>
        <dbReference type="ARBA" id="ARBA00022750"/>
    </source>
</evidence>